<protein>
    <submittedName>
        <fullName evidence="2">Uncharacterized protein</fullName>
    </submittedName>
</protein>
<keyword evidence="1" id="KW-1133">Transmembrane helix</keyword>
<organism evidence="2 3">
    <name type="scientific">Armillaria tabescens</name>
    <name type="common">Ringless honey mushroom</name>
    <name type="synonym">Agaricus tabescens</name>
    <dbReference type="NCBI Taxonomy" id="1929756"/>
    <lineage>
        <taxon>Eukaryota</taxon>
        <taxon>Fungi</taxon>
        <taxon>Dikarya</taxon>
        <taxon>Basidiomycota</taxon>
        <taxon>Agaricomycotina</taxon>
        <taxon>Agaricomycetes</taxon>
        <taxon>Agaricomycetidae</taxon>
        <taxon>Agaricales</taxon>
        <taxon>Marasmiineae</taxon>
        <taxon>Physalacriaceae</taxon>
        <taxon>Desarmillaria</taxon>
    </lineage>
</organism>
<proteinExistence type="predicted"/>
<name>A0AA39JR86_ARMTA</name>
<comment type="caution">
    <text evidence="2">The sequence shown here is derived from an EMBL/GenBank/DDBJ whole genome shotgun (WGS) entry which is preliminary data.</text>
</comment>
<dbReference type="EMBL" id="JAUEPS010000044">
    <property type="protein sequence ID" value="KAK0447426.1"/>
    <property type="molecule type" value="Genomic_DNA"/>
</dbReference>
<gene>
    <name evidence="2" type="ORF">EV420DRAFT_874359</name>
</gene>
<keyword evidence="3" id="KW-1185">Reference proteome</keyword>
<accession>A0AA39JR86</accession>
<evidence type="ECO:0000313" key="2">
    <source>
        <dbReference type="EMBL" id="KAK0447426.1"/>
    </source>
</evidence>
<keyword evidence="1" id="KW-0812">Transmembrane</keyword>
<feature type="transmembrane region" description="Helical" evidence="1">
    <location>
        <begin position="28"/>
        <end position="47"/>
    </location>
</feature>
<keyword evidence="1" id="KW-0472">Membrane</keyword>
<reference evidence="2" key="1">
    <citation type="submission" date="2023-06" db="EMBL/GenBank/DDBJ databases">
        <authorList>
            <consortium name="Lawrence Berkeley National Laboratory"/>
            <person name="Ahrendt S."/>
            <person name="Sahu N."/>
            <person name="Indic B."/>
            <person name="Wong-Bajracharya J."/>
            <person name="Merenyi Z."/>
            <person name="Ke H.-M."/>
            <person name="Monk M."/>
            <person name="Kocsube S."/>
            <person name="Drula E."/>
            <person name="Lipzen A."/>
            <person name="Balint B."/>
            <person name="Henrissat B."/>
            <person name="Andreopoulos B."/>
            <person name="Martin F.M."/>
            <person name="Harder C.B."/>
            <person name="Rigling D."/>
            <person name="Ford K.L."/>
            <person name="Foster G.D."/>
            <person name="Pangilinan J."/>
            <person name="Papanicolaou A."/>
            <person name="Barry K."/>
            <person name="LaButti K."/>
            <person name="Viragh M."/>
            <person name="Koriabine M."/>
            <person name="Yan M."/>
            <person name="Riley R."/>
            <person name="Champramary S."/>
            <person name="Plett K.L."/>
            <person name="Tsai I.J."/>
            <person name="Slot J."/>
            <person name="Sipos G."/>
            <person name="Plett J."/>
            <person name="Nagy L.G."/>
            <person name="Grigoriev I.V."/>
        </authorList>
    </citation>
    <scope>NUCLEOTIDE SEQUENCE</scope>
    <source>
        <strain evidence="2">CCBAS 213</strain>
    </source>
</reference>
<sequence>MDNPIVYRLKLKKVGPKLPNLTSSHHDILIVSQAGLLCHLIVSGLAYCASWKAHLTSVWSYLNFLSWLALENLSSLVSVVVGFNLTLAFRLSIDITKGIYSSCITPQVNLLCGNHRAQNRESSIRGYEEGLM</sequence>
<evidence type="ECO:0000313" key="3">
    <source>
        <dbReference type="Proteomes" id="UP001175211"/>
    </source>
</evidence>
<evidence type="ECO:0000256" key="1">
    <source>
        <dbReference type="SAM" id="Phobius"/>
    </source>
</evidence>
<dbReference type="AlphaFoldDB" id="A0AA39JR86"/>
<dbReference type="GeneID" id="85367375"/>
<dbReference type="RefSeq" id="XP_060326147.1">
    <property type="nucleotide sequence ID" value="XM_060483827.1"/>
</dbReference>
<dbReference type="Proteomes" id="UP001175211">
    <property type="component" value="Unassembled WGS sequence"/>
</dbReference>
<feature type="transmembrane region" description="Helical" evidence="1">
    <location>
        <begin position="67"/>
        <end position="89"/>
    </location>
</feature>